<dbReference type="PANTHER" id="PTHR21342:SF0">
    <property type="entry name" value="BIFUNCTIONAL NMN ADENYLYLTRANSFERASE_NUDIX HYDROLASE"/>
    <property type="match status" value="1"/>
</dbReference>
<evidence type="ECO:0000313" key="7">
    <source>
        <dbReference type="Proteomes" id="UP000242869"/>
    </source>
</evidence>
<protein>
    <submittedName>
        <fullName evidence="6">Bifunctional NMN adenylyltransferase/nudix hydrolase</fullName>
    </submittedName>
</protein>
<dbReference type="EMBL" id="FOVE01000023">
    <property type="protein sequence ID" value="SFN94929.1"/>
    <property type="molecule type" value="Genomic_DNA"/>
</dbReference>
<reference evidence="7" key="1">
    <citation type="submission" date="2016-10" db="EMBL/GenBank/DDBJ databases">
        <authorList>
            <person name="Varghese N."/>
            <person name="Submissions S."/>
        </authorList>
    </citation>
    <scope>NUCLEOTIDE SEQUENCE [LARGE SCALE GENOMIC DNA]</scope>
    <source>
        <strain evidence="7">DSM 6150</strain>
    </source>
</reference>
<feature type="domain" description="Nudix hydrolase" evidence="5">
    <location>
        <begin position="198"/>
        <end position="336"/>
    </location>
</feature>
<evidence type="ECO:0000259" key="5">
    <source>
        <dbReference type="PROSITE" id="PS51462"/>
    </source>
</evidence>
<keyword evidence="4 6" id="KW-0378">Hydrolase</keyword>
<dbReference type="InterPro" id="IPR004821">
    <property type="entry name" value="Cyt_trans-like"/>
</dbReference>
<dbReference type="RefSeq" id="WP_091197497.1">
    <property type="nucleotide sequence ID" value="NZ_FOVE01000023.1"/>
</dbReference>
<dbReference type="NCBIfam" id="TIGR00125">
    <property type="entry name" value="cyt_tran_rel"/>
    <property type="match status" value="1"/>
</dbReference>
<dbReference type="SUPFAM" id="SSF55811">
    <property type="entry name" value="Nudix"/>
    <property type="match status" value="1"/>
</dbReference>
<gene>
    <name evidence="6" type="ORF">SAMN05660284_02590</name>
</gene>
<organism evidence="6 7">
    <name type="scientific">Formivibrio citricus</name>
    <dbReference type="NCBI Taxonomy" id="83765"/>
    <lineage>
        <taxon>Bacteria</taxon>
        <taxon>Pseudomonadati</taxon>
        <taxon>Pseudomonadota</taxon>
        <taxon>Betaproteobacteria</taxon>
        <taxon>Neisseriales</taxon>
        <taxon>Chitinibacteraceae</taxon>
        <taxon>Formivibrio</taxon>
    </lineage>
</organism>
<dbReference type="STRING" id="83765.SAMN05660284_02590"/>
<name>A0A1I5D6V1_9NEIS</name>
<evidence type="ECO:0000256" key="3">
    <source>
        <dbReference type="ARBA" id="ARBA00022695"/>
    </source>
</evidence>
<dbReference type="InterPro" id="IPR020084">
    <property type="entry name" value="NUDIX_hydrolase_CS"/>
</dbReference>
<keyword evidence="7" id="KW-1185">Reference proteome</keyword>
<accession>A0A1I5D6V1</accession>
<dbReference type="PROSITE" id="PS00893">
    <property type="entry name" value="NUDIX_BOX"/>
    <property type="match status" value="1"/>
</dbReference>
<sequence length="342" mass="38107">MNTAQNFDTAVLIGRFQPFHTGHAALLAQALDTAPHVVVILGSAHQARNAKNPFTWEERAAMIRATLDEEQQARIDFVPVRDCYDDRRWKEAVQQAVAQKTVSRRIALIGFVKDASSQYLNRFAEWQLVATGQHGEVHATHLRRIYFETDDPAASQALLGELVPASVAHYLKGWTHLPHYARLREEHLAIEESRKIWGNGPFITVDAVVEASGHVLLIQRGRAPGLGSWALPGGFLDGRERVLQGAIRELREETGLALLDSTLEGALKNVAVFDHPDRSLRGRTVTHAHHFDLGSTRLPEVAGADDAATARWVAIADLPGMEDRFFEDHFHILDHFLSLTID</sequence>
<dbReference type="PANTHER" id="PTHR21342">
    <property type="entry name" value="PHOSPHOPANTETHEINE ADENYLYLTRANSFERASE"/>
    <property type="match status" value="1"/>
</dbReference>
<dbReference type="GO" id="GO:0016787">
    <property type="term" value="F:hydrolase activity"/>
    <property type="evidence" value="ECO:0007669"/>
    <property type="project" value="UniProtKB-KW"/>
</dbReference>
<dbReference type="PROSITE" id="PS51462">
    <property type="entry name" value="NUDIX"/>
    <property type="match status" value="1"/>
</dbReference>
<dbReference type="InterPro" id="IPR015797">
    <property type="entry name" value="NUDIX_hydrolase-like_dom_sf"/>
</dbReference>
<dbReference type="CDD" id="cd18873">
    <property type="entry name" value="NUDIX_NadM_like"/>
    <property type="match status" value="1"/>
</dbReference>
<dbReference type="Gene3D" id="3.40.50.620">
    <property type="entry name" value="HUPs"/>
    <property type="match status" value="1"/>
</dbReference>
<dbReference type="AlphaFoldDB" id="A0A1I5D6V1"/>
<keyword evidence="2 6" id="KW-0808">Transferase</keyword>
<dbReference type="OrthoDB" id="542521at2"/>
<dbReference type="Proteomes" id="UP000242869">
    <property type="component" value="Unassembled WGS sequence"/>
</dbReference>
<dbReference type="Pfam" id="PF01467">
    <property type="entry name" value="CTP_transf_like"/>
    <property type="match status" value="1"/>
</dbReference>
<keyword evidence="3 6" id="KW-0548">Nucleotidyltransferase</keyword>
<dbReference type="GO" id="GO:0016779">
    <property type="term" value="F:nucleotidyltransferase activity"/>
    <property type="evidence" value="ECO:0007669"/>
    <property type="project" value="UniProtKB-KW"/>
</dbReference>
<comment type="cofactor">
    <cofactor evidence="1">
        <name>Mg(2+)</name>
        <dbReference type="ChEBI" id="CHEBI:18420"/>
    </cofactor>
</comment>
<evidence type="ECO:0000256" key="2">
    <source>
        <dbReference type="ARBA" id="ARBA00022679"/>
    </source>
</evidence>
<dbReference type="Pfam" id="PF00293">
    <property type="entry name" value="NUDIX"/>
    <property type="match status" value="1"/>
</dbReference>
<dbReference type="InterPro" id="IPR014729">
    <property type="entry name" value="Rossmann-like_a/b/a_fold"/>
</dbReference>
<dbReference type="SUPFAM" id="SSF52374">
    <property type="entry name" value="Nucleotidylyl transferase"/>
    <property type="match status" value="1"/>
</dbReference>
<evidence type="ECO:0000256" key="1">
    <source>
        <dbReference type="ARBA" id="ARBA00001946"/>
    </source>
</evidence>
<evidence type="ECO:0000313" key="6">
    <source>
        <dbReference type="EMBL" id="SFN94929.1"/>
    </source>
</evidence>
<proteinExistence type="predicted"/>
<dbReference type="InterPro" id="IPR000086">
    <property type="entry name" value="NUDIX_hydrolase_dom"/>
</dbReference>
<evidence type="ECO:0000256" key="4">
    <source>
        <dbReference type="ARBA" id="ARBA00022801"/>
    </source>
</evidence>
<dbReference type="Gene3D" id="3.90.79.10">
    <property type="entry name" value="Nucleoside Triphosphate Pyrophosphohydrolase"/>
    <property type="match status" value="1"/>
</dbReference>